<organism evidence="2 3">
    <name type="scientific">Aspergillus welwitschiae</name>
    <dbReference type="NCBI Taxonomy" id="1341132"/>
    <lineage>
        <taxon>Eukaryota</taxon>
        <taxon>Fungi</taxon>
        <taxon>Dikarya</taxon>
        <taxon>Ascomycota</taxon>
        <taxon>Pezizomycotina</taxon>
        <taxon>Eurotiomycetes</taxon>
        <taxon>Eurotiomycetidae</taxon>
        <taxon>Eurotiales</taxon>
        <taxon>Aspergillaceae</taxon>
        <taxon>Aspergillus</taxon>
        <taxon>Aspergillus subgen. Circumdati</taxon>
    </lineage>
</organism>
<keyword evidence="1" id="KW-1133">Transmembrane helix</keyword>
<evidence type="ECO:0000313" key="2">
    <source>
        <dbReference type="EMBL" id="RDH32953.1"/>
    </source>
</evidence>
<dbReference type="EMBL" id="KZ852048">
    <property type="protein sequence ID" value="RDH32953.1"/>
    <property type="molecule type" value="Genomic_DNA"/>
</dbReference>
<protein>
    <submittedName>
        <fullName evidence="2">Uncharacterized protein</fullName>
    </submittedName>
</protein>
<dbReference type="Proteomes" id="UP000253729">
    <property type="component" value="Unassembled WGS sequence"/>
</dbReference>
<gene>
    <name evidence="2" type="ORF">BDQ94DRAFT_144203</name>
</gene>
<keyword evidence="1" id="KW-0472">Membrane</keyword>
<reference evidence="2 3" key="1">
    <citation type="submission" date="2018-07" db="EMBL/GenBank/DDBJ databases">
        <title>The genomes of Aspergillus section Nigri reveals drivers in fungal speciation.</title>
        <authorList>
            <consortium name="DOE Joint Genome Institute"/>
            <person name="Vesth T.C."/>
            <person name="Nybo J."/>
            <person name="Theobald S."/>
            <person name="Brandl J."/>
            <person name="Frisvad J.C."/>
            <person name="Nielsen K.F."/>
            <person name="Lyhne E.K."/>
            <person name="Kogle M.E."/>
            <person name="Kuo A."/>
            <person name="Riley R."/>
            <person name="Clum A."/>
            <person name="Nolan M."/>
            <person name="Lipzen A."/>
            <person name="Salamov A."/>
            <person name="Henrissat B."/>
            <person name="Wiebenga A."/>
            <person name="De vries R.P."/>
            <person name="Grigoriev I.V."/>
            <person name="Mortensen U.H."/>
            <person name="Andersen M.R."/>
            <person name="Baker S.E."/>
        </authorList>
    </citation>
    <scope>NUCLEOTIDE SEQUENCE [LARGE SCALE GENOMIC DNA]</scope>
    <source>
        <strain evidence="2 3">CBS 139.54b</strain>
    </source>
</reference>
<dbReference type="AlphaFoldDB" id="A0A3F3Q149"/>
<proteinExistence type="predicted"/>
<accession>A0A3F3Q149</accession>
<keyword evidence="3" id="KW-1185">Reference proteome</keyword>
<evidence type="ECO:0000256" key="1">
    <source>
        <dbReference type="SAM" id="Phobius"/>
    </source>
</evidence>
<feature type="transmembrane region" description="Helical" evidence="1">
    <location>
        <begin position="21"/>
        <end position="44"/>
    </location>
</feature>
<keyword evidence="1" id="KW-0812">Transmembrane</keyword>
<name>A0A3F3Q149_9EURO</name>
<dbReference type="RefSeq" id="XP_026625975.1">
    <property type="nucleotide sequence ID" value="XM_026766412.1"/>
</dbReference>
<dbReference type="GeneID" id="38134768"/>
<evidence type="ECO:0000313" key="3">
    <source>
        <dbReference type="Proteomes" id="UP000253729"/>
    </source>
</evidence>
<sequence length="56" mass="6513">MTRDKADQVIIRSRDRVWKQWGLPSLVAYIIHRFLPGLVMSYAVTRHGCSFTKPPL</sequence>